<dbReference type="InterPro" id="IPR008441">
    <property type="entry name" value="AfumC-like_glycosyl_Trfase"/>
</dbReference>
<dbReference type="Gene3D" id="3.90.550.20">
    <property type="match status" value="1"/>
</dbReference>
<evidence type="ECO:0000313" key="2">
    <source>
        <dbReference type="EMBL" id="KAK8852997.1"/>
    </source>
</evidence>
<name>A0ABR2GLD7_9EUKA</name>
<protein>
    <recommendedName>
        <fullName evidence="4">Capsular polysaccharide synthesis protein</fullName>
    </recommendedName>
</protein>
<dbReference type="Pfam" id="PF05704">
    <property type="entry name" value="Caps_synth"/>
    <property type="match status" value="1"/>
</dbReference>
<sequence>MYNQIDSKTIIIIHDLDKPKLRKDIKSFYKQIQKVGRLFVFQKKDPAPTLTDDIIEKIEEKDFTVGVKIGIETYLRKNLSSVVEHYMKYDNDEMMTKPPKKLAFFLWWQGIETAPPIIKVCLAAVRKNLPDGEVILITKDNISNLVQLPNWIFEKVEKKTLSLNHLSDLLRYTLLSKYGGLWIDATIFTKDQISSEIFDTPYYTIHFDDTYKYVTGKWATFVQASYINNIVTKFMSELFLAFLKYHDKVFNYFIADFMMLLGYDYIPSFKRTIQNVPFNNPAVLQMLDHIHDKYSEDSYNYLTKDTNFFKITWKSNLKPYIDGQQTVFGYIASKYLHNSSLYNEKV</sequence>
<reference evidence="1 3" key="1">
    <citation type="submission" date="2024-04" db="EMBL/GenBank/DDBJ databases">
        <title>Tritrichomonas musculus Genome.</title>
        <authorList>
            <person name="Alves-Ferreira E."/>
            <person name="Grigg M."/>
            <person name="Lorenzi H."/>
            <person name="Galac M."/>
        </authorList>
    </citation>
    <scope>NUCLEOTIDE SEQUENCE [LARGE SCALE GENOMIC DNA]</scope>
    <source>
        <strain evidence="1 3">EAF2021</strain>
    </source>
</reference>
<evidence type="ECO:0008006" key="4">
    <source>
        <dbReference type="Google" id="ProtNLM"/>
    </source>
</evidence>
<dbReference type="SUPFAM" id="SSF53448">
    <property type="entry name" value="Nucleotide-diphospho-sugar transferases"/>
    <property type="match status" value="1"/>
</dbReference>
<evidence type="ECO:0000313" key="3">
    <source>
        <dbReference type="Proteomes" id="UP001470230"/>
    </source>
</evidence>
<dbReference type="EMBL" id="JAPFFF010000329">
    <property type="protein sequence ID" value="KAK8834730.1"/>
    <property type="molecule type" value="Genomic_DNA"/>
</dbReference>
<accession>A0ABR2GLD7</accession>
<dbReference type="InterPro" id="IPR029044">
    <property type="entry name" value="Nucleotide-diphossugar_trans"/>
</dbReference>
<dbReference type="EMBL" id="JAPFFF010000023">
    <property type="protein sequence ID" value="KAK8852997.1"/>
    <property type="molecule type" value="Genomic_DNA"/>
</dbReference>
<gene>
    <name evidence="2" type="ORF">M9Y10_017995</name>
    <name evidence="1" type="ORF">M9Y10_025852</name>
</gene>
<keyword evidence="3" id="KW-1185">Reference proteome</keyword>
<dbReference type="Proteomes" id="UP001470230">
    <property type="component" value="Unassembled WGS sequence"/>
</dbReference>
<comment type="caution">
    <text evidence="1">The sequence shown here is derived from an EMBL/GenBank/DDBJ whole genome shotgun (WGS) entry which is preliminary data.</text>
</comment>
<organism evidence="1 3">
    <name type="scientific">Tritrichomonas musculus</name>
    <dbReference type="NCBI Taxonomy" id="1915356"/>
    <lineage>
        <taxon>Eukaryota</taxon>
        <taxon>Metamonada</taxon>
        <taxon>Parabasalia</taxon>
        <taxon>Tritrichomonadida</taxon>
        <taxon>Tritrichomonadidae</taxon>
        <taxon>Tritrichomonas</taxon>
    </lineage>
</organism>
<proteinExistence type="predicted"/>
<evidence type="ECO:0000313" key="1">
    <source>
        <dbReference type="EMBL" id="KAK8834730.1"/>
    </source>
</evidence>